<evidence type="ECO:0000256" key="2">
    <source>
        <dbReference type="ARBA" id="ARBA00004302"/>
    </source>
</evidence>
<feature type="disulfide bond" evidence="24">
    <location>
        <begin position="294"/>
        <end position="303"/>
    </location>
</feature>
<dbReference type="SMART" id="SM00181">
    <property type="entry name" value="EGF"/>
    <property type="match status" value="8"/>
</dbReference>
<dbReference type="FunFam" id="2.10.25.10:FF:000065">
    <property type="entry name" value="Laminin subunit beta 1"/>
    <property type="match status" value="1"/>
</dbReference>
<feature type="domain" description="Laminin EGF-like" evidence="28">
    <location>
        <begin position="392"/>
        <end position="450"/>
    </location>
</feature>
<dbReference type="PROSITE" id="PS51117">
    <property type="entry name" value="LAMININ_NTER"/>
    <property type="match status" value="1"/>
</dbReference>
<dbReference type="PROSITE" id="PS50027">
    <property type="entry name" value="EGF_LAM_2"/>
    <property type="match status" value="10"/>
</dbReference>
<keyword evidence="13 24" id="KW-0424">Laminin EGF-like domain</keyword>
<keyword evidence="4" id="KW-0272">Extracellular matrix</keyword>
<feature type="domain" description="Laminin N-terminal" evidence="30">
    <location>
        <begin position="29"/>
        <end position="264"/>
    </location>
</feature>
<keyword evidence="12" id="KW-0325">Glycoprotein</keyword>
<feature type="disulfide bond" evidence="24">
    <location>
        <begin position="760"/>
        <end position="777"/>
    </location>
</feature>
<feature type="chain" id="PRO_5039608954" description="Laminin subunit beta-2" evidence="27">
    <location>
        <begin position="19"/>
        <end position="1769"/>
    </location>
</feature>
<evidence type="ECO:0000256" key="6">
    <source>
        <dbReference type="ARBA" id="ARBA00022729"/>
    </source>
</evidence>
<evidence type="ECO:0000256" key="13">
    <source>
        <dbReference type="ARBA" id="ARBA00023292"/>
    </source>
</evidence>
<feature type="disulfide bond" evidence="24">
    <location>
        <begin position="1138"/>
        <end position="1147"/>
    </location>
</feature>
<dbReference type="Gene3D" id="2.60.120.260">
    <property type="entry name" value="Galactose-binding domain-like"/>
    <property type="match status" value="1"/>
</dbReference>
<evidence type="ECO:0000256" key="27">
    <source>
        <dbReference type="SAM" id="SignalP"/>
    </source>
</evidence>
<feature type="disulfide bond" evidence="24">
    <location>
        <begin position="1117"/>
        <end position="1129"/>
    </location>
</feature>
<evidence type="ECO:0000256" key="7">
    <source>
        <dbReference type="ARBA" id="ARBA00022737"/>
    </source>
</evidence>
<evidence type="ECO:0000256" key="26">
    <source>
        <dbReference type="SAM" id="MobiDB-lite"/>
    </source>
</evidence>
<dbReference type="GO" id="GO:0009888">
    <property type="term" value="P:tissue development"/>
    <property type="evidence" value="ECO:0007669"/>
    <property type="project" value="TreeGrafter"/>
</dbReference>
<feature type="coiled-coil region" evidence="25">
    <location>
        <begin position="1242"/>
        <end position="1326"/>
    </location>
</feature>
<dbReference type="FunFam" id="2.10.25.10:FF:000135">
    <property type="entry name" value="Laminin subunit beta 4"/>
    <property type="match status" value="2"/>
</dbReference>
<dbReference type="InterPro" id="IPR002049">
    <property type="entry name" value="LE_dom"/>
</dbReference>
<dbReference type="SMART" id="SM00180">
    <property type="entry name" value="EGF_Lam"/>
    <property type="match status" value="13"/>
</dbReference>
<keyword evidence="9" id="KW-0130">Cell adhesion</keyword>
<evidence type="ECO:0000256" key="24">
    <source>
        <dbReference type="PROSITE-ProRule" id="PRU00460"/>
    </source>
</evidence>
<feature type="disulfide bond" evidence="24">
    <location>
        <begin position="1071"/>
        <end position="1088"/>
    </location>
</feature>
<dbReference type="PANTHER" id="PTHR10574">
    <property type="entry name" value="NETRIN/LAMININ-RELATED"/>
    <property type="match status" value="1"/>
</dbReference>
<feature type="disulfide bond" evidence="24">
    <location>
        <begin position="422"/>
        <end position="431"/>
    </location>
</feature>
<feature type="disulfide bond" evidence="24">
    <location>
        <begin position="434"/>
        <end position="448"/>
    </location>
</feature>
<feature type="disulfide bond" evidence="24">
    <location>
        <begin position="779"/>
        <end position="788"/>
    </location>
</feature>
<dbReference type="GO" id="GO:0005178">
    <property type="term" value="F:integrin binding"/>
    <property type="evidence" value="ECO:0007669"/>
    <property type="project" value="TreeGrafter"/>
</dbReference>
<keyword evidence="5" id="KW-0597">Phosphoprotein</keyword>
<comment type="caution">
    <text evidence="24">Lacks conserved residue(s) required for the propagation of feature annotation.</text>
</comment>
<dbReference type="Gene3D" id="2.10.25.10">
    <property type="entry name" value="Laminin"/>
    <property type="match status" value="9"/>
</dbReference>
<feature type="domain" description="Laminin EGF-like" evidence="28">
    <location>
        <begin position="961"/>
        <end position="1012"/>
    </location>
</feature>
<sequence>MWILHWAVILALGPAVLAQLLPEANNMCSEGSCYPATGDLLIGRAHRLTASSTCGLHSPERFCSLEAEKCFECDSRELYNEVTHPNSHTIDNVVTTFTPNRLVTWWQSANGVENVTIQLDLEAEFHFTHIIMTFKTFRPAAMVIERSSDYGQTWQVYRYFAFKCSTSFPHVSQGPVKSVDDVICDSRYSNIEPSTEGEVIFRALDPKFKIPDPYSQRIKNLLKITNLRVRMVKLHTLGDNLLDGRDEVKQKYYYALYDMVVRGSCFCYGHASQCAPVDNSEGGPEGMVHGLCVCNHHTTGLNCEKCQDFYQDTPWRPAEGRNANPCKRCECNQHAHSCHFDMAVYVSSGNRSGGVCDNCQHNTQGQHCESCKPFYYLHPNRDIRDPNICEPCDCDLRGSLNGGVCDSMTDVMRGLIAGQCRCKQNVEGERCDHCKQGHYGLGQDPLGCLPCSCNPLGTLPGGRPCDTHTGMCYCKRLVTGRNCDQCQPQHWGLSTDKDGCRPCDCDLGGALNNDCSPHTGQCVCREHMFGRRCDNIKPGYYFTALDHYTYEAEEAKFEPAVTVVARPLPADRPPTWTGIGFASVPEGETLEFTIDNIPQSMEYELLIRYEPQLPDVWEQVRVHVERTGYPSPSVHCSTPYADQQIVSLPPGSRYVVLARPLCLEKGQKYTVIMNLALFSSHDPHHEPHILIDSIVLLPVVRDLELFSGAGDGEEAWEMFQKYRCLENSKSVQKLPMTNICREYIFSASALLHQGAMECECDPLGSLSTVCDPNGGQCPCRPNVVGRKCGSCAPGTLQLGPSGCRSCECDPLGSKNAFCNATTGQCLCLPGVYGRQCAHCLPGHWGFPQCQPCFCNGHGDHCHPRTGQCLDCKDHTTGDQCERCEKGYHGNALLGSSDRCRPCMCPEGPGSGRQFADTCYQNPNSLQLFCVCSQGYKGPRCEECASGYYGNPQVSGGRCHPCRCNGNIDMHDPMSCDARTGTCLRCLHNTVGQACEHCLHGYYGDASTQNCQKCMCQLLGTDTGRCVDGECECNQVSGQCPCLPNVEGQYCDRCAANTWNFHSGKGCQPCQCHPTHSYSLSCDRVSGQCSCMPGFGGRTCDECRALFWGAPEVQCHACDCDPRGISTQQCNKSTGACVCVEGVTGQRCDSCGRGYVGTFPDCQPCHQCFHKWDVTVRELTNQTQQLVDTVENLKVTGVTAAYKDTTDNMEDGVKKLTQILEDDKTQQTLRYSQELLQQSKKIASDLDRSLNRSEVDVEQISEEHNRVEVELNSLSLETQKQQESINNTQQQVLRIKHSDPVGAVDSIREYYQQSVEAERQVNRATKDAHNPVEQSAGLRQATEAKINAVEGEFDLRQRLDTEILKTLNQELGQKDLSQLSQQVCGGEMSGDSCGECGGLGCVGEDGEPQCGGQECKGVIPQTNNVWKKAKDLDRDIMDSLREVEKLQRMVSAAQGRADESKVSAQDIMLKTNQSKSRIEQTNQELRELIQQIRDFLTNGTDLERIEALSDEVLKLKMPVVAGELKNVTTEIRQHVASLTGVDDVLAQSAEQAETAERLLQQARAIGEDTTHLRKEVDKVMAALNESAHAQSEADDNLKAAKSDLDYTKQQIATVESETASSEFMLSNATQRLLELKTNVDEVRQKTQEMSNNAEVAESKAEYSSEDTEQTKRTLDLEVQPKYQSALGLLEEKGVGVSDARQRAEQLQQEAKDLMTDALNKLQNLNELERLFSVNQKTLVEKAQEVEELEKEAEAMLQTLSQRVTVYSICQ</sequence>
<reference evidence="31 32" key="1">
    <citation type="submission" date="2021-06" db="EMBL/GenBank/DDBJ databases">
        <title>Chromosome-level genome assembly of the red-tail catfish (Hemibagrus wyckioides).</title>
        <authorList>
            <person name="Shao F."/>
        </authorList>
    </citation>
    <scope>NUCLEOTIDE SEQUENCE [LARGE SCALE GENOMIC DNA]</scope>
    <source>
        <strain evidence="31">EC202008001</strain>
        <tissue evidence="31">Blood</tissue>
    </source>
</reference>
<feature type="compositionally biased region" description="Basic and acidic residues" evidence="26">
    <location>
        <begin position="1655"/>
        <end position="1671"/>
    </location>
</feature>
<feature type="disulfide bond" evidence="24">
    <location>
        <begin position="1069"/>
        <end position="1081"/>
    </location>
</feature>
<feature type="domain" description="Laminin EGF-like" evidence="28">
    <location>
        <begin position="265"/>
        <end position="328"/>
    </location>
</feature>
<feature type="disulfide bond" evidence="24">
    <location>
        <begin position="985"/>
        <end position="994"/>
    </location>
</feature>
<feature type="disulfide bond" evidence="24">
    <location>
        <begin position="758"/>
        <end position="770"/>
    </location>
</feature>
<dbReference type="GO" id="GO:0005608">
    <property type="term" value="C:laminin-3 complex"/>
    <property type="evidence" value="ECO:0007669"/>
    <property type="project" value="UniProtKB-ARBA"/>
</dbReference>
<dbReference type="FunFam" id="2.10.25.10:FF:000011">
    <property type="entry name" value="Cadherin EGF LAG seven-pass G-type receptor"/>
    <property type="match status" value="1"/>
</dbReference>
<dbReference type="Pfam" id="PF24973">
    <property type="entry name" value="EGF_LMN_ATRN"/>
    <property type="match status" value="2"/>
</dbReference>
<protein>
    <recommendedName>
        <fullName evidence="15">Laminin subunit beta-2</fullName>
    </recommendedName>
    <alternativeName>
        <fullName evidence="18">Laminin-11 subunit beta</fullName>
    </alternativeName>
    <alternativeName>
        <fullName evidence="19">Laminin-14 subunit beta</fullName>
    </alternativeName>
    <alternativeName>
        <fullName evidence="23">Laminin-15 subunit beta</fullName>
    </alternativeName>
    <alternativeName>
        <fullName evidence="22">Laminin-3 subunit beta</fullName>
    </alternativeName>
    <alternativeName>
        <fullName evidence="21">Laminin-4 subunit beta</fullName>
    </alternativeName>
    <alternativeName>
        <fullName evidence="17">Laminin-7 subunit beta</fullName>
    </alternativeName>
    <alternativeName>
        <fullName evidence="20">Laminin-9 subunit beta</fullName>
    </alternativeName>
    <alternativeName>
        <fullName evidence="16">S-laminin subunit beta</fullName>
    </alternativeName>
</protein>
<dbReference type="Proteomes" id="UP000824219">
    <property type="component" value="Linkage Group LG19"/>
</dbReference>
<keyword evidence="32" id="KW-1185">Reference proteome</keyword>
<evidence type="ECO:0000256" key="16">
    <source>
        <dbReference type="ARBA" id="ARBA00075305"/>
    </source>
</evidence>
<feature type="disulfide bond" evidence="24">
    <location>
        <begin position="871"/>
        <end position="880"/>
    </location>
</feature>
<comment type="function">
    <text evidence="1">Binding to cells via a high affinity receptor, laminin is thought to mediate the attachment, migration and organization of cells into tissues during embryonic development by interacting with other extracellular matrix components.</text>
</comment>
<gene>
    <name evidence="31" type="ORF">KOW79_016097</name>
</gene>
<feature type="disulfide bond" evidence="24">
    <location>
        <begin position="474"/>
        <end position="483"/>
    </location>
</feature>
<dbReference type="InterPro" id="IPR000742">
    <property type="entry name" value="EGF"/>
</dbReference>
<dbReference type="GO" id="GO:0150043">
    <property type="term" value="F:structural constituent of synapse-associated extracellular matrix"/>
    <property type="evidence" value="ECO:0007669"/>
    <property type="project" value="TreeGrafter"/>
</dbReference>
<dbReference type="GO" id="GO:0009887">
    <property type="term" value="P:animal organ morphogenesis"/>
    <property type="evidence" value="ECO:0007669"/>
    <property type="project" value="TreeGrafter"/>
</dbReference>
<evidence type="ECO:0000313" key="32">
    <source>
        <dbReference type="Proteomes" id="UP000824219"/>
    </source>
</evidence>
<evidence type="ECO:0000259" key="29">
    <source>
        <dbReference type="PROSITE" id="PS51116"/>
    </source>
</evidence>
<evidence type="ECO:0000256" key="9">
    <source>
        <dbReference type="ARBA" id="ARBA00022889"/>
    </source>
</evidence>
<keyword evidence="8" id="KW-0084">Basement membrane</keyword>
<dbReference type="PRINTS" id="PR00011">
    <property type="entry name" value="EGFLAMININ"/>
</dbReference>
<dbReference type="Gene3D" id="2.170.300.10">
    <property type="entry name" value="Tie2 ligand-binding domain superfamily"/>
    <property type="match status" value="2"/>
</dbReference>
<keyword evidence="3" id="KW-0964">Secreted</keyword>
<evidence type="ECO:0000256" key="1">
    <source>
        <dbReference type="ARBA" id="ARBA00002418"/>
    </source>
</evidence>
<dbReference type="InterPro" id="IPR056558">
    <property type="entry name" value="LAMB1-4_helical"/>
</dbReference>
<feature type="coiled-coil region" evidence="25">
    <location>
        <begin position="1688"/>
        <end position="1761"/>
    </location>
</feature>
<organism evidence="31 32">
    <name type="scientific">Hemibagrus wyckioides</name>
    <dbReference type="NCBI Taxonomy" id="337641"/>
    <lineage>
        <taxon>Eukaryota</taxon>
        <taxon>Metazoa</taxon>
        <taxon>Chordata</taxon>
        <taxon>Craniata</taxon>
        <taxon>Vertebrata</taxon>
        <taxon>Euteleostomi</taxon>
        <taxon>Actinopterygii</taxon>
        <taxon>Neopterygii</taxon>
        <taxon>Teleostei</taxon>
        <taxon>Ostariophysi</taxon>
        <taxon>Siluriformes</taxon>
        <taxon>Bagridae</taxon>
        <taxon>Hemibagrus</taxon>
    </lineage>
</organism>
<evidence type="ECO:0000256" key="8">
    <source>
        <dbReference type="ARBA" id="ARBA00022869"/>
    </source>
</evidence>
<keyword evidence="11 24" id="KW-1015">Disulfide bond</keyword>
<feature type="disulfide bond" evidence="24">
    <location>
        <begin position="1090"/>
        <end position="1099"/>
    </location>
</feature>
<dbReference type="FunFam" id="2.10.25.10:FF:000074">
    <property type="entry name" value="Laminin subunit alpha"/>
    <property type="match status" value="1"/>
</dbReference>
<dbReference type="SMART" id="SM00136">
    <property type="entry name" value="LamNT"/>
    <property type="match status" value="1"/>
</dbReference>
<evidence type="ECO:0000256" key="10">
    <source>
        <dbReference type="ARBA" id="ARBA00023054"/>
    </source>
</evidence>
<evidence type="ECO:0000259" key="30">
    <source>
        <dbReference type="PROSITE" id="PS51117"/>
    </source>
</evidence>
<dbReference type="GO" id="GO:0070831">
    <property type="term" value="P:basement membrane assembly"/>
    <property type="evidence" value="ECO:0007669"/>
    <property type="project" value="TreeGrafter"/>
</dbReference>
<evidence type="ECO:0000256" key="12">
    <source>
        <dbReference type="ARBA" id="ARBA00023180"/>
    </source>
</evidence>
<dbReference type="GO" id="GO:0034446">
    <property type="term" value="P:substrate adhesion-dependent cell spreading"/>
    <property type="evidence" value="ECO:0007669"/>
    <property type="project" value="TreeGrafter"/>
</dbReference>
<evidence type="ECO:0000256" key="22">
    <source>
        <dbReference type="ARBA" id="ARBA00080856"/>
    </source>
</evidence>
<feature type="domain" description="Laminin EGF-like" evidence="28">
    <location>
        <begin position="1117"/>
        <end position="1163"/>
    </location>
</feature>
<dbReference type="InterPro" id="IPR008211">
    <property type="entry name" value="Laminin_N"/>
</dbReference>
<feature type="signal peptide" evidence="27">
    <location>
        <begin position="1"/>
        <end position="18"/>
    </location>
</feature>
<dbReference type="InterPro" id="IPR013015">
    <property type="entry name" value="Laminin_IV_B"/>
</dbReference>
<feature type="domain" description="Laminin EGF-like" evidence="28">
    <location>
        <begin position="852"/>
        <end position="901"/>
    </location>
</feature>
<feature type="domain" description="Laminin EGF-like" evidence="28">
    <location>
        <begin position="1013"/>
        <end position="1068"/>
    </location>
</feature>
<evidence type="ECO:0000256" key="25">
    <source>
        <dbReference type="SAM" id="Coils"/>
    </source>
</evidence>
<comment type="caution">
    <text evidence="31">The sequence shown here is derived from an EMBL/GenBank/DDBJ whole genome shotgun (WGS) entry which is preliminary data.</text>
</comment>
<evidence type="ECO:0000256" key="17">
    <source>
        <dbReference type="ARBA" id="ARBA00076137"/>
    </source>
</evidence>
<evidence type="ECO:0000256" key="3">
    <source>
        <dbReference type="ARBA" id="ARBA00022525"/>
    </source>
</evidence>
<dbReference type="FunFam" id="2.10.25.10:FF:000209">
    <property type="entry name" value="Laminin subunit alpha 5"/>
    <property type="match status" value="1"/>
</dbReference>
<dbReference type="InterPro" id="IPR050440">
    <property type="entry name" value="Laminin/Netrin_ECM"/>
</dbReference>
<dbReference type="FunFam" id="2.10.25.10:FF:000130">
    <property type="entry name" value="Laminin subunit beta 1"/>
    <property type="match status" value="1"/>
</dbReference>
<feature type="disulfide bond" evidence="24">
    <location>
        <begin position="827"/>
        <end position="836"/>
    </location>
</feature>
<feature type="disulfide bond" evidence="24">
    <location>
        <begin position="486"/>
        <end position="500"/>
    </location>
</feature>
<dbReference type="Pfam" id="PF23219">
    <property type="entry name" value="LAMB1"/>
    <property type="match status" value="1"/>
</dbReference>
<evidence type="ECO:0000313" key="31">
    <source>
        <dbReference type="EMBL" id="KAG7320244.1"/>
    </source>
</evidence>
<feature type="domain" description="Laminin EGF-like" evidence="28">
    <location>
        <begin position="758"/>
        <end position="805"/>
    </location>
</feature>
<dbReference type="Pfam" id="PF00055">
    <property type="entry name" value="Laminin_N"/>
    <property type="match status" value="1"/>
</dbReference>
<dbReference type="FunFam" id="2.170.300.10:FF:000004">
    <property type="entry name" value="Laminin subunit beta 1"/>
    <property type="match status" value="1"/>
</dbReference>
<comment type="subunit">
    <text evidence="14">Laminin is a complex glycoprotein, consisting of three different polypeptide chains (alpha, beta, gamma), which are bound to each other by disulfide bonds into a cross-shaped molecule comprising one long and three short arms with globules at each end. Beta-2 is a subunit of laminin-3 (laminin-121 or S-laminin), laminin-4 (laminin-221 or S-merosin), laminin-7 (laminin-321 or KS-laminin), laminin-9 (laminin-421), laminin-11 (laminin-521), laminin-14 (laminin-423) and laminin-15 (laminin-523).</text>
</comment>
<dbReference type="FunFam" id="2.10.25.10:FF:000084">
    <property type="entry name" value="Laminin subunit alpha 3"/>
    <property type="match status" value="1"/>
</dbReference>
<dbReference type="PROSITE" id="PS51116">
    <property type="entry name" value="LAMININ_IVB"/>
    <property type="match status" value="1"/>
</dbReference>
<dbReference type="FunFam" id="2.60.120.260:FF:000010">
    <property type="entry name" value="Laminin subunit beta 1"/>
    <property type="match status" value="1"/>
</dbReference>
<dbReference type="FunFam" id="2.10.25.10:FF:000138">
    <property type="entry name" value="Laminin subunit beta 1"/>
    <property type="match status" value="1"/>
</dbReference>
<feature type="domain" description="Laminin EGF-like" evidence="28">
    <location>
        <begin position="1069"/>
        <end position="1116"/>
    </location>
</feature>
<dbReference type="GO" id="GO:0007411">
    <property type="term" value="P:axon guidance"/>
    <property type="evidence" value="ECO:0007669"/>
    <property type="project" value="TreeGrafter"/>
</dbReference>
<evidence type="ECO:0000256" key="4">
    <source>
        <dbReference type="ARBA" id="ARBA00022530"/>
    </source>
</evidence>
<dbReference type="PANTHER" id="PTHR10574:SF233">
    <property type="entry name" value="LAMININ SUBUNIT BETA-1"/>
    <property type="match status" value="1"/>
</dbReference>
<dbReference type="FunFam" id="2.170.300.10:FF:000001">
    <property type="entry name" value="Laminin subunit beta-1"/>
    <property type="match status" value="1"/>
</dbReference>
<evidence type="ECO:0000256" key="11">
    <source>
        <dbReference type="ARBA" id="ARBA00023157"/>
    </source>
</evidence>
<feature type="domain" description="Laminin EGF-like" evidence="28">
    <location>
        <begin position="451"/>
        <end position="502"/>
    </location>
</feature>
<feature type="coiled-coil region" evidence="25">
    <location>
        <begin position="1428"/>
        <end position="1497"/>
    </location>
</feature>
<evidence type="ECO:0000259" key="28">
    <source>
        <dbReference type="PROSITE" id="PS50027"/>
    </source>
</evidence>
<keyword evidence="6 27" id="KW-0732">Signal</keyword>
<keyword evidence="7" id="KW-0677">Repeat</keyword>
<feature type="disulfide bond" evidence="24">
    <location>
        <begin position="1119"/>
        <end position="1136"/>
    </location>
</feature>
<evidence type="ECO:0000256" key="21">
    <source>
        <dbReference type="ARBA" id="ARBA00080199"/>
    </source>
</evidence>
<dbReference type="OrthoDB" id="5985440at2759"/>
<feature type="region of interest" description="Disordered" evidence="26">
    <location>
        <begin position="1646"/>
        <end position="1671"/>
    </location>
</feature>
<feature type="domain" description="Laminin IV type B" evidence="29">
    <location>
        <begin position="542"/>
        <end position="752"/>
    </location>
</feature>
<evidence type="ECO:0000256" key="20">
    <source>
        <dbReference type="ARBA" id="ARBA00080055"/>
    </source>
</evidence>
<keyword evidence="10 25" id="KW-0175">Coiled coil</keyword>
<dbReference type="Pfam" id="PF00053">
    <property type="entry name" value="EGF_laminin"/>
    <property type="match status" value="11"/>
</dbReference>
<dbReference type="CDD" id="cd00055">
    <property type="entry name" value="EGF_Lam"/>
    <property type="match status" value="13"/>
</dbReference>
<dbReference type="FunFam" id="2.10.25.10:FF:000333">
    <property type="entry name" value="netrin-4 isoform X2"/>
    <property type="match status" value="1"/>
</dbReference>
<name>A0A9D3ND49_9TELE</name>
<dbReference type="SUPFAM" id="SSF57196">
    <property type="entry name" value="EGF/Laminin"/>
    <property type="match status" value="12"/>
</dbReference>
<dbReference type="FunFam" id="2.10.25.10:FF:000145">
    <property type="entry name" value="Laminin subunit beta 1"/>
    <property type="match status" value="1"/>
</dbReference>
<evidence type="ECO:0000256" key="23">
    <source>
        <dbReference type="ARBA" id="ARBA00081237"/>
    </source>
</evidence>
<dbReference type="PROSITE" id="PS01248">
    <property type="entry name" value="EGF_LAM_1"/>
    <property type="match status" value="5"/>
</dbReference>
<dbReference type="InterPro" id="IPR056863">
    <property type="entry name" value="LMN_ATRN_NET-like_EGF"/>
</dbReference>
<evidence type="ECO:0000256" key="19">
    <source>
        <dbReference type="ARBA" id="ARBA00079356"/>
    </source>
</evidence>
<feature type="disulfide bond" evidence="24">
    <location>
        <begin position="808"/>
        <end position="825"/>
    </location>
</feature>
<evidence type="ECO:0000256" key="5">
    <source>
        <dbReference type="ARBA" id="ARBA00022553"/>
    </source>
</evidence>
<evidence type="ECO:0000256" key="14">
    <source>
        <dbReference type="ARBA" id="ARBA00065009"/>
    </source>
</evidence>
<dbReference type="FunFam" id="2.10.25.10:FF:000101">
    <property type="entry name" value="Laminin subunit beta 1"/>
    <property type="match status" value="1"/>
</dbReference>
<feature type="domain" description="Laminin EGF-like" evidence="28">
    <location>
        <begin position="806"/>
        <end position="851"/>
    </location>
</feature>
<dbReference type="EMBL" id="JAHKSW010000019">
    <property type="protein sequence ID" value="KAG7320244.1"/>
    <property type="molecule type" value="Genomic_DNA"/>
</dbReference>
<dbReference type="GO" id="GO:0016477">
    <property type="term" value="P:cell migration"/>
    <property type="evidence" value="ECO:0007669"/>
    <property type="project" value="TreeGrafter"/>
</dbReference>
<feature type="disulfide bond" evidence="24">
    <location>
        <begin position="1041"/>
        <end position="1050"/>
    </location>
</feature>
<evidence type="ECO:0000256" key="18">
    <source>
        <dbReference type="ARBA" id="ARBA00079179"/>
    </source>
</evidence>
<proteinExistence type="predicted"/>
<accession>A0A9D3ND49</accession>
<comment type="subcellular location">
    <subcellularLocation>
        <location evidence="2">Secreted</location>
        <location evidence="2">Extracellular space</location>
        <location evidence="2">Extracellular matrix</location>
        <location evidence="2">Basement membrane</location>
    </subcellularLocation>
</comment>
<dbReference type="Pfam" id="PF21199">
    <property type="entry name" value="LAMININ_IV_B"/>
    <property type="match status" value="1"/>
</dbReference>
<evidence type="ECO:0000256" key="15">
    <source>
        <dbReference type="ARBA" id="ARBA00071082"/>
    </source>
</evidence>
<feature type="disulfide bond" evidence="24">
    <location>
        <begin position="806"/>
        <end position="818"/>
    </location>
</feature>